<reference evidence="5" key="1">
    <citation type="journal article" date="2014" name="Int. J. Syst. Evol. Microbiol.">
        <title>Complete genome sequence of Corynebacterium casei LMG S-19264T (=DSM 44701T), isolated from a smear-ripened cheese.</title>
        <authorList>
            <consortium name="US DOE Joint Genome Institute (JGI-PGF)"/>
            <person name="Walter F."/>
            <person name="Albersmeier A."/>
            <person name="Kalinowski J."/>
            <person name="Ruckert C."/>
        </authorList>
    </citation>
    <scope>NUCLEOTIDE SEQUENCE</scope>
    <source>
        <strain evidence="5">CCM 7684</strain>
    </source>
</reference>
<name>A0A8J3DWM4_9RHOB</name>
<dbReference type="EMBL" id="BMCP01000002">
    <property type="protein sequence ID" value="GGE46703.1"/>
    <property type="molecule type" value="Genomic_DNA"/>
</dbReference>
<evidence type="ECO:0000313" key="6">
    <source>
        <dbReference type="Proteomes" id="UP000602745"/>
    </source>
</evidence>
<dbReference type="Pfam" id="PF01494">
    <property type="entry name" value="FAD_binding_3"/>
    <property type="match status" value="2"/>
</dbReference>
<evidence type="ECO:0000256" key="2">
    <source>
        <dbReference type="ARBA" id="ARBA00022630"/>
    </source>
</evidence>
<dbReference type="SUPFAM" id="SSF51905">
    <property type="entry name" value="FAD/NAD(P)-binding domain"/>
    <property type="match status" value="1"/>
</dbReference>
<comment type="cofactor">
    <cofactor evidence="1">
        <name>FAD</name>
        <dbReference type="ChEBI" id="CHEBI:57692"/>
    </cofactor>
</comment>
<evidence type="ECO:0000313" key="5">
    <source>
        <dbReference type="EMBL" id="GGE46703.1"/>
    </source>
</evidence>
<evidence type="ECO:0000256" key="1">
    <source>
        <dbReference type="ARBA" id="ARBA00001974"/>
    </source>
</evidence>
<keyword evidence="2" id="KW-0285">Flavoprotein</keyword>
<dbReference type="InterPro" id="IPR050641">
    <property type="entry name" value="RIFMO-like"/>
</dbReference>
<dbReference type="RefSeq" id="WP_188410027.1">
    <property type="nucleotide sequence ID" value="NZ_BMCP01000002.1"/>
</dbReference>
<dbReference type="InterPro" id="IPR002938">
    <property type="entry name" value="FAD-bd"/>
</dbReference>
<dbReference type="AlphaFoldDB" id="A0A8J3DWM4"/>
<dbReference type="Proteomes" id="UP000602745">
    <property type="component" value="Unassembled WGS sequence"/>
</dbReference>
<gene>
    <name evidence="5" type="ORF">GCM10007276_24830</name>
</gene>
<feature type="domain" description="FAD-binding" evidence="4">
    <location>
        <begin position="240"/>
        <end position="297"/>
    </location>
</feature>
<organism evidence="5 6">
    <name type="scientific">Agaricicola taiwanensis</name>
    <dbReference type="NCBI Taxonomy" id="591372"/>
    <lineage>
        <taxon>Bacteria</taxon>
        <taxon>Pseudomonadati</taxon>
        <taxon>Pseudomonadota</taxon>
        <taxon>Alphaproteobacteria</taxon>
        <taxon>Rhodobacterales</taxon>
        <taxon>Paracoccaceae</taxon>
        <taxon>Agaricicola</taxon>
    </lineage>
</organism>
<reference evidence="5" key="2">
    <citation type="submission" date="2020-09" db="EMBL/GenBank/DDBJ databases">
        <authorList>
            <person name="Sun Q."/>
            <person name="Sedlacek I."/>
        </authorList>
    </citation>
    <scope>NUCLEOTIDE SEQUENCE</scope>
    <source>
        <strain evidence="5">CCM 7684</strain>
    </source>
</reference>
<dbReference type="GO" id="GO:0071949">
    <property type="term" value="F:FAD binding"/>
    <property type="evidence" value="ECO:0007669"/>
    <property type="project" value="InterPro"/>
</dbReference>
<evidence type="ECO:0000259" key="4">
    <source>
        <dbReference type="Pfam" id="PF01494"/>
    </source>
</evidence>
<accession>A0A8J3DWM4</accession>
<protein>
    <recommendedName>
        <fullName evidence="4">FAD-binding domain-containing protein</fullName>
    </recommendedName>
</protein>
<dbReference type="PANTHER" id="PTHR43004:SF19">
    <property type="entry name" value="BINDING MONOOXYGENASE, PUTATIVE (JCVI)-RELATED"/>
    <property type="match status" value="1"/>
</dbReference>
<dbReference type="InterPro" id="IPR036188">
    <property type="entry name" value="FAD/NAD-bd_sf"/>
</dbReference>
<dbReference type="GO" id="GO:0016709">
    <property type="term" value="F:oxidoreductase activity, acting on paired donors, with incorporation or reduction of molecular oxygen, NAD(P)H as one donor, and incorporation of one atom of oxygen"/>
    <property type="evidence" value="ECO:0007669"/>
    <property type="project" value="UniProtKB-ARBA"/>
</dbReference>
<evidence type="ECO:0000256" key="3">
    <source>
        <dbReference type="ARBA" id="ARBA00022827"/>
    </source>
</evidence>
<dbReference type="PRINTS" id="PR00420">
    <property type="entry name" value="RNGMNOXGNASE"/>
</dbReference>
<dbReference type="Gene3D" id="3.50.50.60">
    <property type="entry name" value="FAD/NAD(P)-binding domain"/>
    <property type="match status" value="2"/>
</dbReference>
<dbReference type="PANTHER" id="PTHR43004">
    <property type="entry name" value="TRK SYSTEM POTASSIUM UPTAKE PROTEIN"/>
    <property type="match status" value="1"/>
</dbReference>
<keyword evidence="3" id="KW-0274">FAD</keyword>
<proteinExistence type="predicted"/>
<comment type="caution">
    <text evidence="5">The sequence shown here is derived from an EMBL/GenBank/DDBJ whole genome shotgun (WGS) entry which is preliminary data.</text>
</comment>
<feature type="domain" description="FAD-binding" evidence="4">
    <location>
        <begin position="5"/>
        <end position="188"/>
    </location>
</feature>
<sequence>MTKSASVLVVGAGPVGLAAAIELHRRGVPVRIIDQDPRPVKESRAIGINPRTLELMEASGATERLIAAGIKLRGVVLVAGGRVRAEVDITRLKHRFNFMLALPQDRTEEILAQCLAERGIPVERGVSCVDVAAHATAAEAVLSGPEGREEVEAGWLVAADGAHSIVRKALDIGFPGAPYPFEWSLADIDLGGDVEMDRGEIRLDVGQPVLIRLPIGPGRHRLIANGPDVLGLAPPEWQPGAIHWQSSFKVSHRQVQRLGEGRVRLIGDAAHIHSPAGARGMNLGIEDAATLAERIAAGDLKDWDRARQAKAAKVIRESDRLQRLATADGAFVRRAVPLLASMALALPPLHNRFVKTLAGL</sequence>
<keyword evidence="6" id="KW-1185">Reference proteome</keyword>